<gene>
    <name evidence="2" type="ORF">PPAR1163_LOCUS5045</name>
</gene>
<dbReference type="AlphaFoldDB" id="A0A7S1TTI4"/>
<evidence type="ECO:0000313" key="2">
    <source>
        <dbReference type="EMBL" id="CAD9246693.1"/>
    </source>
</evidence>
<sequence>MSKPVVLVLGGVGFIGRNLVKLLIDEDLASEIVVADKRMKETSHFHPVHLAAFEDGRVAFKQADLSRSGSVDKVFALRERFDVVVNCAGHTRFGDPPGVYERNVTKLSALCGAKAAEMGARFIELSTAQIYKAQSRAPAAEDAELAPWTLQAAAKAAAETRLREVDGLDWVLLRPAVVYGEGDVYGLMPRAVCAAAYVQLGETMKFLWEASLRINTVHVVDVCRAVAHCFPRPGGVPSGAVFNLCDRNDTDQGKVNELLSSIFGIRTGFVGYMLSNVARVNLAGVLEAANEKHLAPWNALCREHGIAFSPLTSSQPLELFQHNHLYIDGTAIEGTGFEYAKPTVTEEGLGGMVTFAVDQGIFPPVFGGQEGKEEAKG</sequence>
<dbReference type="InterPro" id="IPR001509">
    <property type="entry name" value="Epimerase_deHydtase"/>
</dbReference>
<accession>A0A7S1TTI4</accession>
<dbReference type="PANTHER" id="PTHR43245:SF11">
    <property type="entry name" value="LD23561P"/>
    <property type="match status" value="1"/>
</dbReference>
<dbReference type="Gene3D" id="3.40.50.720">
    <property type="entry name" value="NAD(P)-binding Rossmann-like Domain"/>
    <property type="match status" value="1"/>
</dbReference>
<organism evidence="2">
    <name type="scientific">Phaeomonas parva</name>
    <dbReference type="NCBI Taxonomy" id="124430"/>
    <lineage>
        <taxon>Eukaryota</taxon>
        <taxon>Sar</taxon>
        <taxon>Stramenopiles</taxon>
        <taxon>Ochrophyta</taxon>
        <taxon>Pinguiophyceae</taxon>
        <taxon>Pinguiochrysidales</taxon>
        <taxon>Pinguiochrysidaceae</taxon>
        <taxon>Phaeomonas</taxon>
    </lineage>
</organism>
<feature type="domain" description="NAD-dependent epimerase/dehydratase" evidence="1">
    <location>
        <begin position="6"/>
        <end position="245"/>
    </location>
</feature>
<proteinExistence type="predicted"/>
<dbReference type="SUPFAM" id="SSF51735">
    <property type="entry name" value="NAD(P)-binding Rossmann-fold domains"/>
    <property type="match status" value="1"/>
</dbReference>
<dbReference type="Pfam" id="PF01370">
    <property type="entry name" value="Epimerase"/>
    <property type="match status" value="1"/>
</dbReference>
<dbReference type="InterPro" id="IPR036291">
    <property type="entry name" value="NAD(P)-bd_dom_sf"/>
</dbReference>
<evidence type="ECO:0000259" key="1">
    <source>
        <dbReference type="Pfam" id="PF01370"/>
    </source>
</evidence>
<reference evidence="2" key="1">
    <citation type="submission" date="2021-01" db="EMBL/GenBank/DDBJ databases">
        <authorList>
            <person name="Corre E."/>
            <person name="Pelletier E."/>
            <person name="Niang G."/>
            <person name="Scheremetjew M."/>
            <person name="Finn R."/>
            <person name="Kale V."/>
            <person name="Holt S."/>
            <person name="Cochrane G."/>
            <person name="Meng A."/>
            <person name="Brown T."/>
            <person name="Cohen L."/>
        </authorList>
    </citation>
    <scope>NUCLEOTIDE SEQUENCE</scope>
    <source>
        <strain evidence="2">CCMP2877</strain>
    </source>
</reference>
<dbReference type="PANTHER" id="PTHR43245">
    <property type="entry name" value="BIFUNCTIONAL POLYMYXIN RESISTANCE PROTEIN ARNA"/>
    <property type="match status" value="1"/>
</dbReference>
<dbReference type="InterPro" id="IPR050177">
    <property type="entry name" value="Lipid_A_modif_metabolic_enz"/>
</dbReference>
<dbReference type="EMBL" id="HBGJ01008013">
    <property type="protein sequence ID" value="CAD9246693.1"/>
    <property type="molecule type" value="Transcribed_RNA"/>
</dbReference>
<protein>
    <recommendedName>
        <fullName evidence="1">NAD-dependent epimerase/dehydratase domain-containing protein</fullName>
    </recommendedName>
</protein>
<name>A0A7S1TTI4_9STRA</name>